<proteinExistence type="inferred from homology"/>
<keyword evidence="5" id="KW-0255">Endonuclease</keyword>
<dbReference type="InterPro" id="IPR006676">
    <property type="entry name" value="tRNA_splic"/>
</dbReference>
<evidence type="ECO:0000256" key="1">
    <source>
        <dbReference type="ARBA" id="ARBA00008078"/>
    </source>
</evidence>
<sequence>MGATELSDLLSSSLEKFMEMYRLYQHLRLKNWFVRSGLQYGAYFVAHCHRPTLVHS</sequence>
<accession>A0A1D6J5J7</accession>
<comment type="catalytic activity">
    <reaction evidence="3">
        <text>pretRNA = a 3'-half-tRNA molecule with a 5'-OH end + a 5'-half-tRNA molecule with a 2',3'-cyclic phosphate end + an intron with a 2',3'-cyclic phosphate and a 5'-hydroxyl terminus.</text>
        <dbReference type="EC" id="4.6.1.16"/>
    </reaction>
</comment>
<evidence type="ECO:0000256" key="2">
    <source>
        <dbReference type="ARBA" id="ARBA00012573"/>
    </source>
</evidence>
<comment type="similarity">
    <text evidence="1">Belongs to the tRNA-intron endonuclease family.</text>
</comment>
<dbReference type="Pfam" id="PF01974">
    <property type="entry name" value="tRNA_int_endo"/>
    <property type="match status" value="1"/>
</dbReference>
<dbReference type="EMBL" id="CM000786">
    <property type="protein sequence ID" value="AQK43210.1"/>
    <property type="molecule type" value="Genomic_DNA"/>
</dbReference>
<dbReference type="AlphaFoldDB" id="A0A1D6J5J7"/>
<dbReference type="InterPro" id="IPR036167">
    <property type="entry name" value="tRNA_intron_Endo_cat-like_sf"/>
</dbReference>
<gene>
    <name evidence="5" type="ORF">ZEAMMB73_Zm00001d025211</name>
</gene>
<dbReference type="InterPro" id="IPR011856">
    <property type="entry name" value="tRNA_endonuc-like_dom_sf"/>
</dbReference>
<dbReference type="GO" id="GO:0003676">
    <property type="term" value="F:nucleic acid binding"/>
    <property type="evidence" value="ECO:0007669"/>
    <property type="project" value="InterPro"/>
</dbReference>
<dbReference type="SUPFAM" id="SSF53032">
    <property type="entry name" value="tRNA-intron endonuclease catalytic domain-like"/>
    <property type="match status" value="1"/>
</dbReference>
<dbReference type="EC" id="4.6.1.16" evidence="2"/>
<evidence type="ECO:0000256" key="3">
    <source>
        <dbReference type="ARBA" id="ARBA00034031"/>
    </source>
</evidence>
<name>A0A1D6J5J7_MAIZE</name>
<evidence type="ECO:0000259" key="4">
    <source>
        <dbReference type="Pfam" id="PF01974"/>
    </source>
</evidence>
<dbReference type="PANTHER" id="PTHR21227:SF0">
    <property type="entry name" value="TRNA-SPLICING ENDONUCLEASE SUBUNIT SEN2"/>
    <property type="match status" value="1"/>
</dbReference>
<dbReference type="GO" id="GO:0000213">
    <property type="term" value="F:tRNA-intron lyase activity"/>
    <property type="evidence" value="ECO:0007669"/>
    <property type="project" value="UniProtKB-EC"/>
</dbReference>
<keyword evidence="5" id="KW-0540">Nuclease</keyword>
<dbReference type="GO" id="GO:0006388">
    <property type="term" value="P:tRNA splicing, via endonucleolytic cleavage and ligation"/>
    <property type="evidence" value="ECO:0007669"/>
    <property type="project" value="InterPro"/>
</dbReference>
<dbReference type="Gene3D" id="3.40.1350.10">
    <property type="match status" value="1"/>
</dbReference>
<dbReference type="PANTHER" id="PTHR21227">
    <property type="entry name" value="TRNA-SPLICING ENDONUCLEASE SUBUNIT SEN2"/>
    <property type="match status" value="1"/>
</dbReference>
<dbReference type="GO" id="GO:0005634">
    <property type="term" value="C:nucleus"/>
    <property type="evidence" value="ECO:0007669"/>
    <property type="project" value="UniProtKB-ARBA"/>
</dbReference>
<protein>
    <recommendedName>
        <fullName evidence="2">tRNA-intron lyase</fullName>
        <ecNumber evidence="2">4.6.1.16</ecNumber>
    </recommendedName>
</protein>
<feature type="domain" description="tRNA intron endonuclease catalytic" evidence="4">
    <location>
        <begin position="17"/>
        <end position="56"/>
    </location>
</feature>
<dbReference type="InterPro" id="IPR006677">
    <property type="entry name" value="tRNA_intron_Endonuc_cat-like"/>
</dbReference>
<organism evidence="5">
    <name type="scientific">Zea mays</name>
    <name type="common">Maize</name>
    <dbReference type="NCBI Taxonomy" id="4577"/>
    <lineage>
        <taxon>Eukaryota</taxon>
        <taxon>Viridiplantae</taxon>
        <taxon>Streptophyta</taxon>
        <taxon>Embryophyta</taxon>
        <taxon>Tracheophyta</taxon>
        <taxon>Spermatophyta</taxon>
        <taxon>Magnoliopsida</taxon>
        <taxon>Liliopsida</taxon>
        <taxon>Poales</taxon>
        <taxon>Poaceae</taxon>
        <taxon>PACMAD clade</taxon>
        <taxon>Panicoideae</taxon>
        <taxon>Andropogonodae</taxon>
        <taxon>Andropogoneae</taxon>
        <taxon>Tripsacinae</taxon>
        <taxon>Zea</taxon>
    </lineage>
</organism>
<evidence type="ECO:0000313" key="5">
    <source>
        <dbReference type="EMBL" id="AQK43210.1"/>
    </source>
</evidence>
<keyword evidence="5" id="KW-0378">Hydrolase</keyword>
<reference evidence="5" key="1">
    <citation type="submission" date="2015-12" db="EMBL/GenBank/DDBJ databases">
        <title>Update maize B73 reference genome by single molecule sequencing technologies.</title>
        <authorList>
            <consortium name="Maize Genome Sequencing Project"/>
            <person name="Ware D."/>
        </authorList>
    </citation>
    <scope>NUCLEOTIDE SEQUENCE</scope>
    <source>
        <tissue evidence="5">Seedling</tissue>
    </source>
</reference>